<dbReference type="Proteomes" id="UP000076727">
    <property type="component" value="Unassembled WGS sequence"/>
</dbReference>
<dbReference type="EMBL" id="KV429061">
    <property type="protein sequence ID" value="KZT69036.1"/>
    <property type="molecule type" value="Genomic_DNA"/>
</dbReference>
<accession>A0A165Q5M0</accession>
<keyword evidence="2" id="KW-1185">Reference proteome</keyword>
<organism evidence="1 2">
    <name type="scientific">Daedalea quercina L-15889</name>
    <dbReference type="NCBI Taxonomy" id="1314783"/>
    <lineage>
        <taxon>Eukaryota</taxon>
        <taxon>Fungi</taxon>
        <taxon>Dikarya</taxon>
        <taxon>Basidiomycota</taxon>
        <taxon>Agaricomycotina</taxon>
        <taxon>Agaricomycetes</taxon>
        <taxon>Polyporales</taxon>
        <taxon>Fomitopsis</taxon>
    </lineage>
</organism>
<gene>
    <name evidence="1" type="ORF">DAEQUDRAFT_727225</name>
</gene>
<evidence type="ECO:0000313" key="2">
    <source>
        <dbReference type="Proteomes" id="UP000076727"/>
    </source>
</evidence>
<name>A0A165Q5M0_9APHY</name>
<reference evidence="1 2" key="1">
    <citation type="journal article" date="2016" name="Mol. Biol. Evol.">
        <title>Comparative Genomics of Early-Diverging Mushroom-Forming Fungi Provides Insights into the Origins of Lignocellulose Decay Capabilities.</title>
        <authorList>
            <person name="Nagy L.G."/>
            <person name="Riley R."/>
            <person name="Tritt A."/>
            <person name="Adam C."/>
            <person name="Daum C."/>
            <person name="Floudas D."/>
            <person name="Sun H."/>
            <person name="Yadav J.S."/>
            <person name="Pangilinan J."/>
            <person name="Larsson K.H."/>
            <person name="Matsuura K."/>
            <person name="Barry K."/>
            <person name="Labutti K."/>
            <person name="Kuo R."/>
            <person name="Ohm R.A."/>
            <person name="Bhattacharya S.S."/>
            <person name="Shirouzu T."/>
            <person name="Yoshinaga Y."/>
            <person name="Martin F.M."/>
            <person name="Grigoriev I.V."/>
            <person name="Hibbett D.S."/>
        </authorList>
    </citation>
    <scope>NUCLEOTIDE SEQUENCE [LARGE SCALE GENOMIC DNA]</scope>
    <source>
        <strain evidence="1 2">L-15889</strain>
    </source>
</reference>
<evidence type="ECO:0000313" key="1">
    <source>
        <dbReference type="EMBL" id="KZT69036.1"/>
    </source>
</evidence>
<dbReference type="AlphaFoldDB" id="A0A165Q5M0"/>
<protein>
    <submittedName>
        <fullName evidence="1">Uncharacterized protein</fullName>
    </submittedName>
</protein>
<proteinExistence type="predicted"/>
<sequence length="57" mass="6129">MTRVSMHNTIALARPLSEAYCDPCVGPSCGPIFAVCNLAAPLRGHTIARNGTEWRTT</sequence>